<feature type="compositionally biased region" description="Basic and acidic residues" evidence="1">
    <location>
        <begin position="129"/>
        <end position="160"/>
    </location>
</feature>
<reference evidence="2 3" key="1">
    <citation type="journal article" date="2016" name="Nat. Commun.">
        <title>Ectomycorrhizal ecology is imprinted in the genome of the dominant symbiotic fungus Cenococcum geophilum.</title>
        <authorList>
            <consortium name="DOE Joint Genome Institute"/>
            <person name="Peter M."/>
            <person name="Kohler A."/>
            <person name="Ohm R.A."/>
            <person name="Kuo A."/>
            <person name="Krutzmann J."/>
            <person name="Morin E."/>
            <person name="Arend M."/>
            <person name="Barry K.W."/>
            <person name="Binder M."/>
            <person name="Choi C."/>
            <person name="Clum A."/>
            <person name="Copeland A."/>
            <person name="Grisel N."/>
            <person name="Haridas S."/>
            <person name="Kipfer T."/>
            <person name="LaButti K."/>
            <person name="Lindquist E."/>
            <person name="Lipzen A."/>
            <person name="Maire R."/>
            <person name="Meier B."/>
            <person name="Mihaltcheva S."/>
            <person name="Molinier V."/>
            <person name="Murat C."/>
            <person name="Poggeler S."/>
            <person name="Quandt C.A."/>
            <person name="Sperisen C."/>
            <person name="Tritt A."/>
            <person name="Tisserant E."/>
            <person name="Crous P.W."/>
            <person name="Henrissat B."/>
            <person name="Nehls U."/>
            <person name="Egli S."/>
            <person name="Spatafora J.W."/>
            <person name="Grigoriev I.V."/>
            <person name="Martin F.M."/>
        </authorList>
    </citation>
    <scope>NUCLEOTIDE SEQUENCE [LARGE SCALE GENOMIC DNA]</scope>
    <source>
        <strain evidence="2 3">CBS 459.81</strain>
    </source>
</reference>
<name>A0A8E2JKN5_9PEZI</name>
<dbReference type="AlphaFoldDB" id="A0A8E2JKN5"/>
<feature type="region of interest" description="Disordered" evidence="1">
    <location>
        <begin position="129"/>
        <end position="211"/>
    </location>
</feature>
<gene>
    <name evidence="2" type="ORF">K432DRAFT_399815</name>
</gene>
<evidence type="ECO:0000313" key="2">
    <source>
        <dbReference type="EMBL" id="OCK85937.1"/>
    </source>
</evidence>
<organism evidence="2 3">
    <name type="scientific">Lepidopterella palustris CBS 459.81</name>
    <dbReference type="NCBI Taxonomy" id="1314670"/>
    <lineage>
        <taxon>Eukaryota</taxon>
        <taxon>Fungi</taxon>
        <taxon>Dikarya</taxon>
        <taxon>Ascomycota</taxon>
        <taxon>Pezizomycotina</taxon>
        <taxon>Dothideomycetes</taxon>
        <taxon>Pleosporomycetidae</taxon>
        <taxon>Mytilinidiales</taxon>
        <taxon>Argynnaceae</taxon>
        <taxon>Lepidopterella</taxon>
    </lineage>
</organism>
<evidence type="ECO:0000256" key="1">
    <source>
        <dbReference type="SAM" id="MobiDB-lite"/>
    </source>
</evidence>
<keyword evidence="3" id="KW-1185">Reference proteome</keyword>
<protein>
    <submittedName>
        <fullName evidence="2">Uncharacterized protein</fullName>
    </submittedName>
</protein>
<dbReference type="Proteomes" id="UP000250266">
    <property type="component" value="Unassembled WGS sequence"/>
</dbReference>
<accession>A0A8E2JKN5</accession>
<proteinExistence type="predicted"/>
<evidence type="ECO:0000313" key="3">
    <source>
        <dbReference type="Proteomes" id="UP000250266"/>
    </source>
</evidence>
<dbReference type="EMBL" id="KV744811">
    <property type="protein sequence ID" value="OCK85937.1"/>
    <property type="molecule type" value="Genomic_DNA"/>
</dbReference>
<sequence>MTREPSREHIRFREPQRAIGERTMVESLDAMRASDGGMGIQLGGFDGFHADIRRQQQNDTVPPGTHRGHTRFRELQRGVGGITDAIKDGSFGCSDRRQRNAIVPPESGIGFRDPDVVFDPDQMYFDSLIRDEDGNKDGDKDVEMEAAEGHVEMRGGEGNRKGTAKASAKGGGKGEERKNNKRKRKEMSENDERPPDVASRKKGKGNERAVE</sequence>
<feature type="compositionally biased region" description="Basic and acidic residues" evidence="1">
    <location>
        <begin position="186"/>
        <end position="211"/>
    </location>
</feature>